<dbReference type="STRING" id="41688.A0A2N3N754"/>
<evidence type="ECO:0000256" key="2">
    <source>
        <dbReference type="ARBA" id="ARBA00022723"/>
    </source>
</evidence>
<accession>A0A2N3N754</accession>
<dbReference type="GO" id="GO:0016491">
    <property type="term" value="F:oxidoreductase activity"/>
    <property type="evidence" value="ECO:0007669"/>
    <property type="project" value="UniProtKB-KW"/>
</dbReference>
<keyword evidence="8" id="KW-1185">Reference proteome</keyword>
<dbReference type="PROSITE" id="PS51471">
    <property type="entry name" value="FE2OG_OXY"/>
    <property type="match status" value="1"/>
</dbReference>
<dbReference type="Proteomes" id="UP000233524">
    <property type="component" value="Unassembled WGS sequence"/>
</dbReference>
<name>A0A2N3N754_9PEZI</name>
<evidence type="ECO:0000313" key="7">
    <source>
        <dbReference type="EMBL" id="PKS08234.1"/>
    </source>
</evidence>
<dbReference type="InterPro" id="IPR005123">
    <property type="entry name" value="Oxoglu/Fe-dep_dioxygenase_dom"/>
</dbReference>
<dbReference type="InterPro" id="IPR044861">
    <property type="entry name" value="IPNS-like_FE2OG_OXY"/>
</dbReference>
<dbReference type="InParanoid" id="A0A2N3N754"/>
<dbReference type="OrthoDB" id="627829at2759"/>
<evidence type="ECO:0000313" key="8">
    <source>
        <dbReference type="Proteomes" id="UP000233524"/>
    </source>
</evidence>
<organism evidence="7 8">
    <name type="scientific">Lomentospora prolificans</name>
    <dbReference type="NCBI Taxonomy" id="41688"/>
    <lineage>
        <taxon>Eukaryota</taxon>
        <taxon>Fungi</taxon>
        <taxon>Dikarya</taxon>
        <taxon>Ascomycota</taxon>
        <taxon>Pezizomycotina</taxon>
        <taxon>Sordariomycetes</taxon>
        <taxon>Hypocreomycetidae</taxon>
        <taxon>Microascales</taxon>
        <taxon>Microascaceae</taxon>
        <taxon>Lomentospora</taxon>
    </lineage>
</organism>
<reference evidence="7 8" key="1">
    <citation type="journal article" date="2017" name="G3 (Bethesda)">
        <title>First Draft Genome Sequence of the Pathogenic Fungus Lomentospora prolificans (Formerly Scedosporium prolificans).</title>
        <authorList>
            <person name="Luo R."/>
            <person name="Zimin A."/>
            <person name="Workman R."/>
            <person name="Fan Y."/>
            <person name="Pertea G."/>
            <person name="Grossman N."/>
            <person name="Wear M.P."/>
            <person name="Jia B."/>
            <person name="Miller H."/>
            <person name="Casadevall A."/>
            <person name="Timp W."/>
            <person name="Zhang S.X."/>
            <person name="Salzberg S.L."/>
        </authorList>
    </citation>
    <scope>NUCLEOTIDE SEQUENCE [LARGE SCALE GENOMIC DNA]</scope>
    <source>
        <strain evidence="7 8">JHH-5317</strain>
    </source>
</reference>
<dbReference type="Pfam" id="PF03171">
    <property type="entry name" value="2OG-FeII_Oxy"/>
    <property type="match status" value="1"/>
</dbReference>
<dbReference type="Pfam" id="PF14226">
    <property type="entry name" value="DIOX_N"/>
    <property type="match status" value="1"/>
</dbReference>
<comment type="similarity">
    <text evidence="1 5">Belongs to the iron/ascorbate-dependent oxidoreductase family.</text>
</comment>
<evidence type="ECO:0000259" key="6">
    <source>
        <dbReference type="PROSITE" id="PS51471"/>
    </source>
</evidence>
<dbReference type="Gene3D" id="2.60.120.330">
    <property type="entry name" value="B-lactam Antibiotic, Isopenicillin N Synthase, Chain"/>
    <property type="match status" value="1"/>
</dbReference>
<dbReference type="PANTHER" id="PTHR10209">
    <property type="entry name" value="OXIDOREDUCTASE, 2OG-FE II OXYGENASE FAMILY PROTEIN"/>
    <property type="match status" value="1"/>
</dbReference>
<evidence type="ECO:0000256" key="5">
    <source>
        <dbReference type="RuleBase" id="RU003682"/>
    </source>
</evidence>
<dbReference type="InterPro" id="IPR027443">
    <property type="entry name" value="IPNS-like_sf"/>
</dbReference>
<keyword evidence="4 5" id="KW-0408">Iron</keyword>
<dbReference type="SUPFAM" id="SSF51197">
    <property type="entry name" value="Clavaminate synthase-like"/>
    <property type="match status" value="1"/>
</dbReference>
<dbReference type="PANTHER" id="PTHR10209:SF812">
    <property type="entry name" value="2OG-FE(II) OXYGENASE FAMILY, PUTATIVE (AFU_ORTHOLOGUE AFUA_3G14880)-RELATED"/>
    <property type="match status" value="1"/>
</dbReference>
<dbReference type="VEuPathDB" id="FungiDB:jhhlp_005176"/>
<comment type="caution">
    <text evidence="7">The sequence shown here is derived from an EMBL/GenBank/DDBJ whole genome shotgun (WGS) entry which is preliminary data.</text>
</comment>
<keyword evidence="3 5" id="KW-0560">Oxidoreductase</keyword>
<dbReference type="FunFam" id="2.60.120.330:FF:000036">
    <property type="entry name" value="Oxidoreductase, 2OG-Fe(II) oxygenase family"/>
    <property type="match status" value="1"/>
</dbReference>
<feature type="domain" description="Fe2OG dioxygenase" evidence="6">
    <location>
        <begin position="198"/>
        <end position="304"/>
    </location>
</feature>
<dbReference type="AlphaFoldDB" id="A0A2N3N754"/>
<evidence type="ECO:0000256" key="4">
    <source>
        <dbReference type="ARBA" id="ARBA00023004"/>
    </source>
</evidence>
<proteinExistence type="inferred from homology"/>
<keyword evidence="2 5" id="KW-0479">Metal-binding</keyword>
<sequence>MQKWIHSVTRHFADTNSILSKHVTMSFTSIPILDLSMARNLETKPEFLKELRHALMEVGFLYLKNIGIPDELFQRVIFQGKSFFNIPEEEKLKIEMKNAPSFLGYSRLSAEITAGAIDNREQIDLSTEHPVPSPDAPLHHNLLAPNQWPAEAVIPGFRETFTDYMNRMGKISIEFTSLIAEAIELPADAFNKYFDKDQQHKLKIVKYPDLKDLGLKGEGQGVGPHKDSMLSSYLLQATHHRGLQVQNVDGEWIDCPPIDGTLVVAIGQGLEALTRGVCVSTTHRVLSPPAGHGARFSIPFFQGVRGDTPFDDLERVGVGEVPEHVRQQRAKIVEQHGGRLDDVEFTFRSGGVAKTLGEATLRNRVKSHPDVAERWYPDLLKDVQAEQARIKSAKEAKDGAAPASSLSVVVAH</sequence>
<protein>
    <recommendedName>
        <fullName evidence="6">Fe2OG dioxygenase domain-containing protein</fullName>
    </recommendedName>
</protein>
<gene>
    <name evidence="7" type="ORF">jhhlp_005176</name>
</gene>
<evidence type="ECO:0000256" key="3">
    <source>
        <dbReference type="ARBA" id="ARBA00023002"/>
    </source>
</evidence>
<dbReference type="GO" id="GO:0044283">
    <property type="term" value="P:small molecule biosynthetic process"/>
    <property type="evidence" value="ECO:0007669"/>
    <property type="project" value="UniProtKB-ARBA"/>
</dbReference>
<dbReference type="EMBL" id="NLAX01000697">
    <property type="protein sequence ID" value="PKS08234.1"/>
    <property type="molecule type" value="Genomic_DNA"/>
</dbReference>
<dbReference type="GO" id="GO:0046872">
    <property type="term" value="F:metal ion binding"/>
    <property type="evidence" value="ECO:0007669"/>
    <property type="project" value="UniProtKB-KW"/>
</dbReference>
<dbReference type="InterPro" id="IPR026992">
    <property type="entry name" value="DIOX_N"/>
</dbReference>
<evidence type="ECO:0000256" key="1">
    <source>
        <dbReference type="ARBA" id="ARBA00008056"/>
    </source>
</evidence>